<proteinExistence type="predicted"/>
<protein>
    <submittedName>
        <fullName evidence="2">Uncharacterized protein</fullName>
    </submittedName>
</protein>
<dbReference type="AlphaFoldDB" id="A0A7S0SJN7"/>
<accession>A0A7S0SJN7</accession>
<dbReference type="EMBL" id="HBFC01018920">
    <property type="protein sequence ID" value="CAD8708573.1"/>
    <property type="molecule type" value="Transcribed_RNA"/>
</dbReference>
<feature type="compositionally biased region" description="Basic and acidic residues" evidence="1">
    <location>
        <begin position="223"/>
        <end position="236"/>
    </location>
</feature>
<feature type="compositionally biased region" description="Basic and acidic residues" evidence="1">
    <location>
        <begin position="287"/>
        <end position="299"/>
    </location>
</feature>
<organism evidence="2">
    <name type="scientific">Mantoniella antarctica</name>
    <dbReference type="NCBI Taxonomy" id="81844"/>
    <lineage>
        <taxon>Eukaryota</taxon>
        <taxon>Viridiplantae</taxon>
        <taxon>Chlorophyta</taxon>
        <taxon>Mamiellophyceae</taxon>
        <taxon>Mamiellales</taxon>
        <taxon>Mamiellaceae</taxon>
        <taxon>Mantoniella</taxon>
    </lineage>
</organism>
<evidence type="ECO:0000256" key="1">
    <source>
        <dbReference type="SAM" id="MobiDB-lite"/>
    </source>
</evidence>
<reference evidence="2" key="1">
    <citation type="submission" date="2021-01" db="EMBL/GenBank/DDBJ databases">
        <authorList>
            <person name="Corre E."/>
            <person name="Pelletier E."/>
            <person name="Niang G."/>
            <person name="Scheremetjew M."/>
            <person name="Finn R."/>
            <person name="Kale V."/>
            <person name="Holt S."/>
            <person name="Cochrane G."/>
            <person name="Meng A."/>
            <person name="Brown T."/>
            <person name="Cohen L."/>
        </authorList>
    </citation>
    <scope>NUCLEOTIDE SEQUENCE</scope>
    <source>
        <strain evidence="2">SL-175</strain>
    </source>
</reference>
<feature type="region of interest" description="Disordered" evidence="1">
    <location>
        <begin position="216"/>
        <end position="240"/>
    </location>
</feature>
<name>A0A7S0SJN7_9CHLO</name>
<sequence length="309" mass="32467">MAAVMSAAPACFRASASPATTRRARAPSSRVVAPAALRRSTATTGRRASSLVVRADAMKDATDKYKEITYKIPPVLTAAALPIVGISLLCKAVTGHGLPGTLLGSLEGLSWLVLPLGAGSLLPRLGDVAGAADISEVFKVLTSKGRAYEGFGEDSRGASATERLQAITKATDPNSQLGLQMADIARREAALASETPEQKEKRERLRSELAASALGLGKSISSDSEKEADEKGRDGLLAKPVTQTLKESMTVENYDVDVTKFDDKALGNKLNLSSPDAENVGVPKNNPGDKWREQYRQDGEDSAGASGSK</sequence>
<gene>
    <name evidence="2" type="ORF">MANT1106_LOCUS11256</name>
</gene>
<evidence type="ECO:0000313" key="2">
    <source>
        <dbReference type="EMBL" id="CAD8708573.1"/>
    </source>
</evidence>
<feature type="region of interest" description="Disordered" evidence="1">
    <location>
        <begin position="267"/>
        <end position="309"/>
    </location>
</feature>